<dbReference type="InterPro" id="IPR045361">
    <property type="entry name" value="CIS_tube_prot_N"/>
</dbReference>
<keyword evidence="3" id="KW-1185">Reference proteome</keyword>
<name>A0A4S8HXX7_9BACT</name>
<comment type="caution">
    <text evidence="2">The sequence shown here is derived from an EMBL/GenBank/DDBJ whole genome shotgun (WGS) entry which is preliminary data.</text>
</comment>
<dbReference type="EMBL" id="STFF01000001">
    <property type="protein sequence ID" value="THU40593.1"/>
    <property type="molecule type" value="Genomic_DNA"/>
</dbReference>
<dbReference type="RefSeq" id="WP_136575086.1">
    <property type="nucleotide sequence ID" value="NZ_STFF01000001.1"/>
</dbReference>
<dbReference type="Pfam" id="PF19266">
    <property type="entry name" value="CIS_tube"/>
    <property type="match status" value="1"/>
</dbReference>
<dbReference type="CDD" id="cd00118">
    <property type="entry name" value="LysM"/>
    <property type="match status" value="1"/>
</dbReference>
<evidence type="ECO:0000313" key="2">
    <source>
        <dbReference type="EMBL" id="THU40593.1"/>
    </source>
</evidence>
<dbReference type="AlphaFoldDB" id="A0A4S8HXX7"/>
<feature type="domain" description="LysM" evidence="1">
    <location>
        <begin position="172"/>
        <end position="219"/>
    </location>
</feature>
<dbReference type="OrthoDB" id="9815939at2"/>
<proteinExistence type="predicted"/>
<dbReference type="InterPro" id="IPR036779">
    <property type="entry name" value="LysM_dom_sf"/>
</dbReference>
<dbReference type="PROSITE" id="PS51782">
    <property type="entry name" value="LYSM"/>
    <property type="match status" value="1"/>
</dbReference>
<evidence type="ECO:0000313" key="3">
    <source>
        <dbReference type="Proteomes" id="UP000306918"/>
    </source>
</evidence>
<sequence length="225" mass="25925">MATGEFEKLRIISYTDPDFSDEHKGEEFVTMINPESYTLETKMEFSSNQGSGTSGNQPRFTMKPPEELSFEFLFDNTGIIDGNPRDDIAEDLERFKDFLMKYEGDIHQPKFFKLVWGTSLMKGICTALNINYKLFNPDGKPIRAVCKVTIRELKPEELRVIEENNSSPDLTHYRVIKKGDTLPLMCYRIYGDSKYYIQVAKANKLSNFRSIQPGQEIFFPPIAKT</sequence>
<dbReference type="Proteomes" id="UP000306918">
    <property type="component" value="Unassembled WGS sequence"/>
</dbReference>
<gene>
    <name evidence="2" type="ORF">FAM09_00315</name>
</gene>
<reference evidence="2 3" key="1">
    <citation type="submission" date="2019-04" db="EMBL/GenBank/DDBJ databases">
        <title>Niastella caeni sp. nov., isolated from activated sludge.</title>
        <authorList>
            <person name="Sheng M."/>
        </authorList>
    </citation>
    <scope>NUCLEOTIDE SEQUENCE [LARGE SCALE GENOMIC DNA]</scope>
    <source>
        <strain evidence="2 3">HX-2-15</strain>
    </source>
</reference>
<accession>A0A4S8HXX7</accession>
<dbReference type="Gene3D" id="3.10.350.10">
    <property type="entry name" value="LysM domain"/>
    <property type="match status" value="1"/>
</dbReference>
<dbReference type="InterPro" id="IPR018392">
    <property type="entry name" value="LysM"/>
</dbReference>
<protein>
    <submittedName>
        <fullName evidence="2">LysM peptidoglycan-binding domain-containing protein</fullName>
    </submittedName>
</protein>
<evidence type="ECO:0000259" key="1">
    <source>
        <dbReference type="PROSITE" id="PS51782"/>
    </source>
</evidence>
<organism evidence="2 3">
    <name type="scientific">Niastella caeni</name>
    <dbReference type="NCBI Taxonomy" id="2569763"/>
    <lineage>
        <taxon>Bacteria</taxon>
        <taxon>Pseudomonadati</taxon>
        <taxon>Bacteroidota</taxon>
        <taxon>Chitinophagia</taxon>
        <taxon>Chitinophagales</taxon>
        <taxon>Chitinophagaceae</taxon>
        <taxon>Niastella</taxon>
    </lineage>
</organism>